<dbReference type="Proteomes" id="UP000785679">
    <property type="component" value="Unassembled WGS sequence"/>
</dbReference>
<evidence type="ECO:0000313" key="2">
    <source>
        <dbReference type="Proteomes" id="UP000785679"/>
    </source>
</evidence>
<dbReference type="AlphaFoldDB" id="A0A8J8NR73"/>
<dbReference type="EMBL" id="RRYP01008686">
    <property type="protein sequence ID" value="TNV79603.1"/>
    <property type="molecule type" value="Genomic_DNA"/>
</dbReference>
<reference evidence="1" key="1">
    <citation type="submission" date="2019-06" db="EMBL/GenBank/DDBJ databases">
        <authorList>
            <person name="Zheng W."/>
        </authorList>
    </citation>
    <scope>NUCLEOTIDE SEQUENCE</scope>
    <source>
        <strain evidence="1">QDHG01</strain>
    </source>
</reference>
<comment type="caution">
    <text evidence="1">The sequence shown here is derived from an EMBL/GenBank/DDBJ whole genome shotgun (WGS) entry which is preliminary data.</text>
</comment>
<proteinExistence type="predicted"/>
<protein>
    <submittedName>
        <fullName evidence="1">Uncharacterized protein</fullName>
    </submittedName>
</protein>
<accession>A0A8J8NR73</accession>
<evidence type="ECO:0000313" key="1">
    <source>
        <dbReference type="EMBL" id="TNV79603.1"/>
    </source>
</evidence>
<name>A0A8J8NR73_HALGN</name>
<sequence length="71" mass="8300">MKNTFNVFTKKIGLISVSGDVQQTIKSKLSWSSYRSIKVFEKFQYLKGFQRDHPQIIALKQIHNYAFSIIC</sequence>
<gene>
    <name evidence="1" type="ORF">FGO68_gene11954</name>
</gene>
<keyword evidence="2" id="KW-1185">Reference proteome</keyword>
<organism evidence="1 2">
    <name type="scientific">Halteria grandinella</name>
    <dbReference type="NCBI Taxonomy" id="5974"/>
    <lineage>
        <taxon>Eukaryota</taxon>
        <taxon>Sar</taxon>
        <taxon>Alveolata</taxon>
        <taxon>Ciliophora</taxon>
        <taxon>Intramacronucleata</taxon>
        <taxon>Spirotrichea</taxon>
        <taxon>Stichotrichia</taxon>
        <taxon>Sporadotrichida</taxon>
        <taxon>Halteriidae</taxon>
        <taxon>Halteria</taxon>
    </lineage>
</organism>